<reference evidence="5 7" key="1">
    <citation type="submission" date="2019-07" db="EMBL/GenBank/DDBJ databases">
        <title>Whole genome shotgun sequence of Frigoribacterium faeni NBRC 103066.</title>
        <authorList>
            <person name="Hosoyama A."/>
            <person name="Uohara A."/>
            <person name="Ohji S."/>
            <person name="Ichikawa N."/>
        </authorList>
    </citation>
    <scope>NUCLEOTIDE SEQUENCE [LARGE SCALE GENOMIC DNA]</scope>
    <source>
        <strain evidence="5 7">NBRC 103066</strain>
    </source>
</reference>
<evidence type="ECO:0000313" key="6">
    <source>
        <dbReference type="EMBL" id="MBA8814896.1"/>
    </source>
</evidence>
<dbReference type="AlphaFoldDB" id="A0A7W3JL47"/>
<dbReference type="InterPro" id="IPR036388">
    <property type="entry name" value="WH-like_DNA-bd_sf"/>
</dbReference>
<dbReference type="InterPro" id="IPR036390">
    <property type="entry name" value="WH_DNA-bd_sf"/>
</dbReference>
<evidence type="ECO:0000313" key="7">
    <source>
        <dbReference type="Proteomes" id="UP000321154"/>
    </source>
</evidence>
<evidence type="ECO:0000256" key="1">
    <source>
        <dbReference type="ARBA" id="ARBA00023015"/>
    </source>
</evidence>
<dbReference type="GO" id="GO:0003677">
    <property type="term" value="F:DNA binding"/>
    <property type="evidence" value="ECO:0007669"/>
    <property type="project" value="UniProtKB-KW"/>
</dbReference>
<dbReference type="SMART" id="SM00345">
    <property type="entry name" value="HTH_GNTR"/>
    <property type="match status" value="1"/>
</dbReference>
<keyword evidence="2 6" id="KW-0238">DNA-binding</keyword>
<evidence type="ECO:0000256" key="3">
    <source>
        <dbReference type="ARBA" id="ARBA00023163"/>
    </source>
</evidence>
<dbReference type="EMBL" id="JACGWW010000011">
    <property type="protein sequence ID" value="MBA8814896.1"/>
    <property type="molecule type" value="Genomic_DNA"/>
</dbReference>
<dbReference type="Proteomes" id="UP000321154">
    <property type="component" value="Unassembled WGS sequence"/>
</dbReference>
<dbReference type="Pfam" id="PF00392">
    <property type="entry name" value="GntR"/>
    <property type="match status" value="1"/>
</dbReference>
<dbReference type="Gene3D" id="1.10.10.10">
    <property type="entry name" value="Winged helix-like DNA-binding domain superfamily/Winged helix DNA-binding domain"/>
    <property type="match status" value="1"/>
</dbReference>
<dbReference type="PROSITE" id="PS50949">
    <property type="entry name" value="HTH_GNTR"/>
    <property type="match status" value="1"/>
</dbReference>
<dbReference type="CDD" id="cd07377">
    <property type="entry name" value="WHTH_GntR"/>
    <property type="match status" value="1"/>
</dbReference>
<evidence type="ECO:0000313" key="5">
    <source>
        <dbReference type="EMBL" id="GEK83556.1"/>
    </source>
</evidence>
<proteinExistence type="predicted"/>
<dbReference type="SUPFAM" id="SSF46785">
    <property type="entry name" value="Winged helix' DNA-binding domain"/>
    <property type="match status" value="1"/>
</dbReference>
<organism evidence="6 8">
    <name type="scientific">Frigoribacterium faeni</name>
    <dbReference type="NCBI Taxonomy" id="145483"/>
    <lineage>
        <taxon>Bacteria</taxon>
        <taxon>Bacillati</taxon>
        <taxon>Actinomycetota</taxon>
        <taxon>Actinomycetes</taxon>
        <taxon>Micrococcales</taxon>
        <taxon>Microbacteriaceae</taxon>
        <taxon>Frigoribacterium</taxon>
    </lineage>
</organism>
<evidence type="ECO:0000313" key="8">
    <source>
        <dbReference type="Proteomes" id="UP000522688"/>
    </source>
</evidence>
<name>A0A7W3JL47_9MICO</name>
<dbReference type="OrthoDB" id="8680240at2"/>
<evidence type="ECO:0000256" key="2">
    <source>
        <dbReference type="ARBA" id="ARBA00023125"/>
    </source>
</evidence>
<evidence type="ECO:0000259" key="4">
    <source>
        <dbReference type="PROSITE" id="PS50949"/>
    </source>
</evidence>
<dbReference type="PANTHER" id="PTHR43537">
    <property type="entry name" value="TRANSCRIPTIONAL REGULATOR, GNTR FAMILY"/>
    <property type="match status" value="1"/>
</dbReference>
<gene>
    <name evidence="6" type="ORF">FB463_003173</name>
    <name evidence="5" type="ORF">FFA01_18650</name>
</gene>
<dbReference type="PANTHER" id="PTHR43537:SF5">
    <property type="entry name" value="UXU OPERON TRANSCRIPTIONAL REGULATOR"/>
    <property type="match status" value="1"/>
</dbReference>
<reference evidence="6 8" key="2">
    <citation type="submission" date="2020-07" db="EMBL/GenBank/DDBJ databases">
        <title>Sequencing the genomes of 1000 actinobacteria strains.</title>
        <authorList>
            <person name="Klenk H.-P."/>
        </authorList>
    </citation>
    <scope>NUCLEOTIDE SEQUENCE [LARGE SCALE GENOMIC DNA]</scope>
    <source>
        <strain evidence="6 8">DSM 10309</strain>
    </source>
</reference>
<dbReference type="RefSeq" id="WP_146855403.1">
    <property type="nucleotide sequence ID" value="NZ_BAAAHR010000003.1"/>
</dbReference>
<comment type="caution">
    <text evidence="6">The sequence shown here is derived from an EMBL/GenBank/DDBJ whole genome shotgun (WGS) entry which is preliminary data.</text>
</comment>
<dbReference type="InterPro" id="IPR000524">
    <property type="entry name" value="Tscrpt_reg_HTH_GntR"/>
</dbReference>
<dbReference type="EMBL" id="BJUV01000017">
    <property type="protein sequence ID" value="GEK83556.1"/>
    <property type="molecule type" value="Genomic_DNA"/>
</dbReference>
<keyword evidence="7" id="KW-1185">Reference proteome</keyword>
<sequence length="227" mass="25690">MPIPTGPENPAPRRLLRDVVFDKMLAAIEDGTLQPGERLNDDELVTWLGVSRTPIREAIAKLVDYGLVEMEANRYTRIALPDFELYRHALQVFAGLNELTARWAIPLLTDAEVDEFTAFVDTALERHEARDVDGLADFQAVTTYLRGKIGNPLLDNAEQLVTARVMFMSKPVLEHWQWDLTAEYLTRIREAVRKRDVDLATAAFIPLNEANLRHLEAVEVDGALITR</sequence>
<keyword evidence="3" id="KW-0804">Transcription</keyword>
<accession>A0A7W3JL47</accession>
<protein>
    <submittedName>
        <fullName evidence="6">DNA-binding GntR family transcriptional regulator</fullName>
    </submittedName>
</protein>
<keyword evidence="1" id="KW-0805">Transcription regulation</keyword>
<dbReference type="Proteomes" id="UP000522688">
    <property type="component" value="Unassembled WGS sequence"/>
</dbReference>
<feature type="domain" description="HTH gntR-type" evidence="4">
    <location>
        <begin position="14"/>
        <end position="81"/>
    </location>
</feature>
<dbReference type="GO" id="GO:0003700">
    <property type="term" value="F:DNA-binding transcription factor activity"/>
    <property type="evidence" value="ECO:0007669"/>
    <property type="project" value="InterPro"/>
</dbReference>